<dbReference type="Proteomes" id="UP000036987">
    <property type="component" value="Unassembled WGS sequence"/>
</dbReference>
<evidence type="ECO:0000256" key="1">
    <source>
        <dbReference type="ARBA" id="ARBA00004141"/>
    </source>
</evidence>
<keyword evidence="6" id="KW-0769">Symport</keyword>
<dbReference type="STRING" id="29655.A0A0K9P7L9"/>
<feature type="transmembrane region" description="Helical" evidence="10">
    <location>
        <begin position="142"/>
        <end position="164"/>
    </location>
</feature>
<evidence type="ECO:0000256" key="4">
    <source>
        <dbReference type="ARBA" id="ARBA00022597"/>
    </source>
</evidence>
<dbReference type="PROSITE" id="PS00216">
    <property type="entry name" value="SUGAR_TRANSPORT_1"/>
    <property type="match status" value="1"/>
</dbReference>
<evidence type="ECO:0000259" key="11">
    <source>
        <dbReference type="PROSITE" id="PS50850"/>
    </source>
</evidence>
<dbReference type="PRINTS" id="PR00171">
    <property type="entry name" value="SUGRTRNSPORT"/>
</dbReference>
<comment type="caution">
    <text evidence="12">The sequence shown here is derived from an EMBL/GenBank/DDBJ whole genome shotgun (WGS) entry which is preliminary data.</text>
</comment>
<dbReference type="AlphaFoldDB" id="A0A0K9P7L9"/>
<sequence>MESSTVSTVDNQYIQINGNDAANDDDDDNNGDLDLGADEDEDSALVWAHQNQKKMAIAMMMTKKKKECRKYVFACAIFASLNSVLLGYDVGVMSGAILFIKEDLEATEVQLEVLVGCLSIMSLLGSLAGGKISNIIGRKWTMVVAAMFFQFGSLVMALAPSFYVLITGRLMAGIGIGFGVMIVPVYIAEISPSNSRGSLTSFPEIFVNIGILLGYISNYVFSGLSLHIGWRVMLGASILPSIFFSLALFIIPESPRWLVLRNRTDEAKVVLSKLADTDAEVEQRVVEIEKAASFDGGDNPKSNCCEFLNPSPALRRMLVTGIGIHFFQQITGIDATVYYSPTIFQDAGITHNKYLLAATIAVGFTKTIFILVSIFLVDRVGRKPLLYVSAIGMTFCLFSLSITLSLSRYYFKIAIASVCANMAFFSIGIGPVCWVLSSEIFPLRVRAQGMAVGVVVSRLCSGVVAMSFLSMSRIITVGGCFFVFGVASVLSIGFIYWFVPETKGKSLEEIDVMYRNGREGAVDTGVTGDIELEDVDPLIVHRETEKV</sequence>
<evidence type="ECO:0000256" key="5">
    <source>
        <dbReference type="ARBA" id="ARBA00022692"/>
    </source>
</evidence>
<keyword evidence="7 10" id="KW-1133">Transmembrane helix</keyword>
<feature type="transmembrane region" description="Helical" evidence="10">
    <location>
        <begin position="228"/>
        <end position="251"/>
    </location>
</feature>
<dbReference type="PROSITE" id="PS50850">
    <property type="entry name" value="MFS"/>
    <property type="match status" value="1"/>
</dbReference>
<proteinExistence type="inferred from homology"/>
<dbReference type="InterPro" id="IPR005829">
    <property type="entry name" value="Sugar_transporter_CS"/>
</dbReference>
<comment type="similarity">
    <text evidence="2 9">Belongs to the major facilitator superfamily. Sugar transporter (TC 2.A.1.1) family.</text>
</comment>
<dbReference type="InterPro" id="IPR003663">
    <property type="entry name" value="Sugar/inositol_transpt"/>
</dbReference>
<dbReference type="FunFam" id="1.20.1250.20:FF:000025">
    <property type="entry name" value="probable polyol transporter 4"/>
    <property type="match status" value="1"/>
</dbReference>
<evidence type="ECO:0000256" key="3">
    <source>
        <dbReference type="ARBA" id="ARBA00022448"/>
    </source>
</evidence>
<keyword evidence="3 9" id="KW-0813">Transport</keyword>
<feature type="transmembrane region" description="Helical" evidence="10">
    <location>
        <begin position="199"/>
        <end position="216"/>
    </location>
</feature>
<evidence type="ECO:0000256" key="8">
    <source>
        <dbReference type="ARBA" id="ARBA00023136"/>
    </source>
</evidence>
<dbReference type="SUPFAM" id="SSF103473">
    <property type="entry name" value="MFS general substrate transporter"/>
    <property type="match status" value="1"/>
</dbReference>
<dbReference type="OMA" id="PADHIYM"/>
<dbReference type="Gene3D" id="1.20.1250.20">
    <property type="entry name" value="MFS general substrate transporter like domains"/>
    <property type="match status" value="1"/>
</dbReference>
<evidence type="ECO:0000256" key="9">
    <source>
        <dbReference type="RuleBase" id="RU003346"/>
    </source>
</evidence>
<evidence type="ECO:0000256" key="10">
    <source>
        <dbReference type="SAM" id="Phobius"/>
    </source>
</evidence>
<feature type="transmembrane region" description="Helical" evidence="10">
    <location>
        <begin position="71"/>
        <end position="99"/>
    </location>
</feature>
<gene>
    <name evidence="12" type="ORF">ZOSMA_37G01160</name>
</gene>
<dbReference type="InterPro" id="IPR005828">
    <property type="entry name" value="MFS_sugar_transport-like"/>
</dbReference>
<keyword evidence="13" id="KW-1185">Reference proteome</keyword>
<evidence type="ECO:0000256" key="6">
    <source>
        <dbReference type="ARBA" id="ARBA00022847"/>
    </source>
</evidence>
<feature type="transmembrane region" description="Helical" evidence="10">
    <location>
        <begin position="449"/>
        <end position="468"/>
    </location>
</feature>
<dbReference type="GO" id="GO:0015293">
    <property type="term" value="F:symporter activity"/>
    <property type="evidence" value="ECO:0007669"/>
    <property type="project" value="UniProtKB-KW"/>
</dbReference>
<feature type="transmembrane region" description="Helical" evidence="10">
    <location>
        <begin position="384"/>
        <end position="407"/>
    </location>
</feature>
<evidence type="ECO:0000256" key="7">
    <source>
        <dbReference type="ARBA" id="ARBA00022989"/>
    </source>
</evidence>
<keyword evidence="5 10" id="KW-0812">Transmembrane</keyword>
<feature type="transmembrane region" description="Helical" evidence="10">
    <location>
        <begin position="111"/>
        <end position="130"/>
    </location>
</feature>
<evidence type="ECO:0000256" key="2">
    <source>
        <dbReference type="ARBA" id="ARBA00010992"/>
    </source>
</evidence>
<name>A0A0K9P7L9_ZOSMR</name>
<feature type="transmembrane region" description="Helical" evidence="10">
    <location>
        <begin position="354"/>
        <end position="377"/>
    </location>
</feature>
<evidence type="ECO:0000313" key="13">
    <source>
        <dbReference type="Proteomes" id="UP000036987"/>
    </source>
</evidence>
<protein>
    <submittedName>
        <fullName evidence="12">Putative Sugar transporter</fullName>
    </submittedName>
</protein>
<keyword evidence="8 10" id="KW-0472">Membrane</keyword>
<feature type="transmembrane region" description="Helical" evidence="10">
    <location>
        <begin position="170"/>
        <end position="187"/>
    </location>
</feature>
<feature type="transmembrane region" description="Helical" evidence="10">
    <location>
        <begin position="413"/>
        <end position="437"/>
    </location>
</feature>
<dbReference type="InterPro" id="IPR036259">
    <property type="entry name" value="MFS_trans_sf"/>
</dbReference>
<dbReference type="PANTHER" id="PTHR48020">
    <property type="entry name" value="PROTON MYO-INOSITOL COTRANSPORTER"/>
    <property type="match status" value="1"/>
</dbReference>
<feature type="domain" description="Major facilitator superfamily (MFS) profile" evidence="11">
    <location>
        <begin position="75"/>
        <end position="503"/>
    </location>
</feature>
<organism evidence="12 13">
    <name type="scientific">Zostera marina</name>
    <name type="common">Eelgrass</name>
    <dbReference type="NCBI Taxonomy" id="29655"/>
    <lineage>
        <taxon>Eukaryota</taxon>
        <taxon>Viridiplantae</taxon>
        <taxon>Streptophyta</taxon>
        <taxon>Embryophyta</taxon>
        <taxon>Tracheophyta</taxon>
        <taxon>Spermatophyta</taxon>
        <taxon>Magnoliopsida</taxon>
        <taxon>Liliopsida</taxon>
        <taxon>Zosteraceae</taxon>
        <taxon>Zostera</taxon>
    </lineage>
</organism>
<reference evidence="13" key="1">
    <citation type="journal article" date="2016" name="Nature">
        <title>The genome of the seagrass Zostera marina reveals angiosperm adaptation to the sea.</title>
        <authorList>
            <person name="Olsen J.L."/>
            <person name="Rouze P."/>
            <person name="Verhelst B."/>
            <person name="Lin Y.-C."/>
            <person name="Bayer T."/>
            <person name="Collen J."/>
            <person name="Dattolo E."/>
            <person name="De Paoli E."/>
            <person name="Dittami S."/>
            <person name="Maumus F."/>
            <person name="Michel G."/>
            <person name="Kersting A."/>
            <person name="Lauritano C."/>
            <person name="Lohaus R."/>
            <person name="Toepel M."/>
            <person name="Tonon T."/>
            <person name="Vanneste K."/>
            <person name="Amirebrahimi M."/>
            <person name="Brakel J."/>
            <person name="Bostroem C."/>
            <person name="Chovatia M."/>
            <person name="Grimwood J."/>
            <person name="Jenkins J.W."/>
            <person name="Jueterbock A."/>
            <person name="Mraz A."/>
            <person name="Stam W.T."/>
            <person name="Tice H."/>
            <person name="Bornberg-Bauer E."/>
            <person name="Green P.J."/>
            <person name="Pearson G.A."/>
            <person name="Procaccini G."/>
            <person name="Duarte C.M."/>
            <person name="Schmutz J."/>
            <person name="Reusch T.B.H."/>
            <person name="Van de Peer Y."/>
        </authorList>
    </citation>
    <scope>NUCLEOTIDE SEQUENCE [LARGE SCALE GENOMIC DNA]</scope>
    <source>
        <strain evidence="13">cv. Finnish</strain>
    </source>
</reference>
<accession>A0A0K9P7L9</accession>
<dbReference type="PROSITE" id="PS00217">
    <property type="entry name" value="SUGAR_TRANSPORT_2"/>
    <property type="match status" value="1"/>
</dbReference>
<dbReference type="PANTHER" id="PTHR48020:SF49">
    <property type="entry name" value="SUGAR TRANSPORTER"/>
    <property type="match status" value="1"/>
</dbReference>
<dbReference type="EMBL" id="LFYR01001173">
    <property type="protein sequence ID" value="KMZ64232.1"/>
    <property type="molecule type" value="Genomic_DNA"/>
</dbReference>
<evidence type="ECO:0000313" key="12">
    <source>
        <dbReference type="EMBL" id="KMZ64232.1"/>
    </source>
</evidence>
<comment type="subcellular location">
    <subcellularLocation>
        <location evidence="1">Membrane</location>
        <topology evidence="1">Multi-pass membrane protein</topology>
    </subcellularLocation>
</comment>
<dbReference type="Pfam" id="PF00083">
    <property type="entry name" value="Sugar_tr"/>
    <property type="match status" value="1"/>
</dbReference>
<feature type="transmembrane region" description="Helical" evidence="10">
    <location>
        <begin position="474"/>
        <end position="499"/>
    </location>
</feature>
<feature type="transmembrane region" description="Helical" evidence="10">
    <location>
        <begin position="317"/>
        <end position="339"/>
    </location>
</feature>
<dbReference type="GO" id="GO:0016020">
    <property type="term" value="C:membrane"/>
    <property type="evidence" value="ECO:0007669"/>
    <property type="project" value="UniProtKB-SubCell"/>
</dbReference>
<dbReference type="InterPro" id="IPR050814">
    <property type="entry name" value="Myo-inositol_Transporter"/>
</dbReference>
<dbReference type="OrthoDB" id="6339427at2759"/>
<keyword evidence="4 12" id="KW-0762">Sugar transport</keyword>
<dbReference type="InterPro" id="IPR020846">
    <property type="entry name" value="MFS_dom"/>
</dbReference>
<dbReference type="NCBIfam" id="TIGR00879">
    <property type="entry name" value="SP"/>
    <property type="match status" value="1"/>
</dbReference>